<keyword evidence="9" id="KW-1185">Reference proteome</keyword>
<evidence type="ECO:0000256" key="7">
    <source>
        <dbReference type="SAM" id="SignalP"/>
    </source>
</evidence>
<keyword evidence="3 6" id="KW-0812">Transmembrane</keyword>
<evidence type="ECO:0000313" key="9">
    <source>
        <dbReference type="Proteomes" id="UP000324222"/>
    </source>
</evidence>
<evidence type="ECO:0000256" key="1">
    <source>
        <dbReference type="ARBA" id="ARBA00004651"/>
    </source>
</evidence>
<dbReference type="GO" id="GO:0005886">
    <property type="term" value="C:plasma membrane"/>
    <property type="evidence" value="ECO:0007669"/>
    <property type="project" value="UniProtKB-SubCell"/>
</dbReference>
<dbReference type="AlphaFoldDB" id="A0A5B7ED60"/>
<name>A0A5B7ED60_PORTR</name>
<feature type="transmembrane region" description="Helical" evidence="6">
    <location>
        <begin position="346"/>
        <end position="365"/>
    </location>
</feature>
<evidence type="ECO:0000313" key="8">
    <source>
        <dbReference type="EMBL" id="MPC31156.1"/>
    </source>
</evidence>
<dbReference type="InterPro" id="IPR013604">
    <property type="entry name" value="7TM_chemorcpt"/>
</dbReference>
<evidence type="ECO:0000256" key="6">
    <source>
        <dbReference type="SAM" id="Phobius"/>
    </source>
</evidence>
<evidence type="ECO:0000256" key="2">
    <source>
        <dbReference type="ARBA" id="ARBA00022475"/>
    </source>
</evidence>
<evidence type="ECO:0000256" key="4">
    <source>
        <dbReference type="ARBA" id="ARBA00022989"/>
    </source>
</evidence>
<feature type="chain" id="PRO_5022976695" description="Gustatory receptor" evidence="7">
    <location>
        <begin position="21"/>
        <end position="382"/>
    </location>
</feature>
<dbReference type="Proteomes" id="UP000324222">
    <property type="component" value="Unassembled WGS sequence"/>
</dbReference>
<dbReference type="GO" id="GO:0050909">
    <property type="term" value="P:sensory perception of taste"/>
    <property type="evidence" value="ECO:0007669"/>
    <property type="project" value="InterPro"/>
</dbReference>
<keyword evidence="5 6" id="KW-0472">Membrane</keyword>
<dbReference type="EMBL" id="VSRR010002378">
    <property type="protein sequence ID" value="MPC31156.1"/>
    <property type="molecule type" value="Genomic_DNA"/>
</dbReference>
<feature type="transmembrane region" description="Helical" evidence="6">
    <location>
        <begin position="70"/>
        <end position="90"/>
    </location>
</feature>
<reference evidence="8 9" key="1">
    <citation type="submission" date="2019-05" db="EMBL/GenBank/DDBJ databases">
        <title>Another draft genome of Portunus trituberculatus and its Hox gene families provides insights of decapod evolution.</title>
        <authorList>
            <person name="Jeong J.-H."/>
            <person name="Song I."/>
            <person name="Kim S."/>
            <person name="Choi T."/>
            <person name="Kim D."/>
            <person name="Ryu S."/>
            <person name="Kim W."/>
        </authorList>
    </citation>
    <scope>NUCLEOTIDE SEQUENCE [LARGE SCALE GENOMIC DNA]</scope>
    <source>
        <tissue evidence="8">Muscle</tissue>
    </source>
</reference>
<keyword evidence="7" id="KW-0732">Signal</keyword>
<comment type="subcellular location">
    <subcellularLocation>
        <location evidence="1">Cell membrane</location>
        <topology evidence="1">Multi-pass membrane protein</topology>
    </subcellularLocation>
</comment>
<proteinExistence type="predicted"/>
<evidence type="ECO:0008006" key="10">
    <source>
        <dbReference type="Google" id="ProtNLM"/>
    </source>
</evidence>
<comment type="caution">
    <text evidence="8">The sequence shown here is derived from an EMBL/GenBank/DDBJ whole genome shotgun (WGS) entry which is preliminary data.</text>
</comment>
<keyword evidence="4 6" id="KW-1133">Transmembrane helix</keyword>
<feature type="transmembrane region" description="Helical" evidence="6">
    <location>
        <begin position="159"/>
        <end position="183"/>
    </location>
</feature>
<feature type="transmembrane region" description="Helical" evidence="6">
    <location>
        <begin position="110"/>
        <end position="131"/>
    </location>
</feature>
<accession>A0A5B7ED60</accession>
<gene>
    <name evidence="8" type="ORF">E2C01_024435</name>
</gene>
<evidence type="ECO:0000256" key="3">
    <source>
        <dbReference type="ARBA" id="ARBA00022692"/>
    </source>
</evidence>
<organism evidence="8 9">
    <name type="scientific">Portunus trituberculatus</name>
    <name type="common">Swimming crab</name>
    <name type="synonym">Neptunus trituberculatus</name>
    <dbReference type="NCBI Taxonomy" id="210409"/>
    <lineage>
        <taxon>Eukaryota</taxon>
        <taxon>Metazoa</taxon>
        <taxon>Ecdysozoa</taxon>
        <taxon>Arthropoda</taxon>
        <taxon>Crustacea</taxon>
        <taxon>Multicrustacea</taxon>
        <taxon>Malacostraca</taxon>
        <taxon>Eumalacostraca</taxon>
        <taxon>Eucarida</taxon>
        <taxon>Decapoda</taxon>
        <taxon>Pleocyemata</taxon>
        <taxon>Brachyura</taxon>
        <taxon>Eubrachyura</taxon>
        <taxon>Portunoidea</taxon>
        <taxon>Portunidae</taxon>
        <taxon>Portuninae</taxon>
        <taxon>Portunus</taxon>
    </lineage>
</organism>
<dbReference type="OrthoDB" id="6401150at2759"/>
<protein>
    <recommendedName>
        <fullName evidence="10">Gustatory receptor</fullName>
    </recommendedName>
</protein>
<dbReference type="Pfam" id="PF08395">
    <property type="entry name" value="7tm_7"/>
    <property type="match status" value="1"/>
</dbReference>
<feature type="signal peptide" evidence="7">
    <location>
        <begin position="1"/>
        <end position="20"/>
    </location>
</feature>
<sequence>MGSSHSYFVLLLKGMRLTGAFPFVEKRKGKPLEEAKHNHLHSPETATQPPTLISHVSLAGHGVFQVSPFWTCWALIVGVAGILVFALGWWELVKDQSIGFPHYMESTYYAFKINEVLDIITMAVLMVYVFCKRALLRQVIEICYNIIRGRDNDPALPNFPFVMTIPLILNLTCALIIIVSVIYNELMSVRVIIAVMQELSFYLLGLNILTLLQMVNFLTTNEYDCVIASLHTCLAHASRHPHTHHHHEYQHITGKVLGVFRSNAVHHSSVWAEVIHTVNKPANLSEIDHRLLDAKERLTQAHQLVRLASEYCGVPVTMLMFFSVVTCIFSLFFSSFVTELATYDKILIFTFALNSLVTIIYLCNVPHSVREKVRNAAVCPLC</sequence>
<feature type="transmembrane region" description="Helical" evidence="6">
    <location>
        <begin position="311"/>
        <end position="334"/>
    </location>
</feature>
<evidence type="ECO:0000256" key="5">
    <source>
        <dbReference type="ARBA" id="ARBA00023136"/>
    </source>
</evidence>
<keyword evidence="2" id="KW-1003">Cell membrane</keyword>